<proteinExistence type="predicted"/>
<dbReference type="Proteomes" id="UP001480082">
    <property type="component" value="Unassembled WGS sequence"/>
</dbReference>
<comment type="caution">
    <text evidence="1">The sequence shown here is derived from an EMBL/GenBank/DDBJ whole genome shotgun (WGS) entry which is preliminary data.</text>
</comment>
<dbReference type="EMBL" id="JAMYRI010000002">
    <property type="protein sequence ID" value="MER9283193.1"/>
    <property type="molecule type" value="Genomic_DNA"/>
</dbReference>
<accession>A0ACC6SU30</accession>
<sequence length="95" mass="10712">MDPRQWRQSVEKRLNELLDSAMSLITALDLMEVDCDLEDTADDEPSLGQCDDREQDNADDEEGGDLEGYCPGDYGEVIMWPDDLESQEVLVRSGL</sequence>
<organism evidence="1 2">
    <name type="scientific">Mesorhizobium australicum</name>
    <dbReference type="NCBI Taxonomy" id="536018"/>
    <lineage>
        <taxon>Bacteria</taxon>
        <taxon>Pseudomonadati</taxon>
        <taxon>Pseudomonadota</taxon>
        <taxon>Alphaproteobacteria</taxon>
        <taxon>Hyphomicrobiales</taxon>
        <taxon>Phyllobacteriaceae</taxon>
        <taxon>Mesorhizobium</taxon>
    </lineage>
</organism>
<gene>
    <name evidence="1" type="ORF">NKI81_04345</name>
</gene>
<keyword evidence="2" id="KW-1185">Reference proteome</keyword>
<reference evidence="1 2" key="1">
    <citation type="journal article" date="2024" name="Proc. Natl. Acad. Sci. U.S.A.">
        <title>The evolutionary genomics of adaptation to stress in wild rhizobium bacteria.</title>
        <authorList>
            <person name="Kehlet-Delgado H."/>
            <person name="Montoya A.P."/>
            <person name="Jensen K.T."/>
            <person name="Wendlandt C.E."/>
            <person name="Dexheimer C."/>
            <person name="Roberts M."/>
            <person name="Torres Martinez L."/>
            <person name="Friesen M.L."/>
            <person name="Griffitts J.S."/>
            <person name="Porter S.S."/>
        </authorList>
    </citation>
    <scope>NUCLEOTIDE SEQUENCE [LARGE SCALE GENOMIC DNA]</scope>
    <source>
        <strain evidence="1 2">M0468</strain>
    </source>
</reference>
<protein>
    <submittedName>
        <fullName evidence="1">Uncharacterized protein</fullName>
    </submittedName>
</protein>
<evidence type="ECO:0000313" key="1">
    <source>
        <dbReference type="EMBL" id="MER9283193.1"/>
    </source>
</evidence>
<name>A0ACC6SU30_9HYPH</name>
<evidence type="ECO:0000313" key="2">
    <source>
        <dbReference type="Proteomes" id="UP001480082"/>
    </source>
</evidence>